<evidence type="ECO:0000313" key="3">
    <source>
        <dbReference type="Proteomes" id="UP000294444"/>
    </source>
</evidence>
<dbReference type="RefSeq" id="WP_162856710.1">
    <property type="nucleotide sequence ID" value="NZ_CP038145.1"/>
</dbReference>
<keyword evidence="1" id="KW-0175">Coiled coil</keyword>
<proteinExistence type="predicted"/>
<gene>
    <name evidence="2" type="ORF">EXH44_06280</name>
</gene>
<feature type="coiled-coil region" evidence="1">
    <location>
        <begin position="223"/>
        <end position="250"/>
    </location>
</feature>
<keyword evidence="3" id="KW-1185">Reference proteome</keyword>
<evidence type="ECO:0000256" key="1">
    <source>
        <dbReference type="SAM" id="Coils"/>
    </source>
</evidence>
<evidence type="ECO:0000313" key="2">
    <source>
        <dbReference type="EMBL" id="QBQ63867.1"/>
    </source>
</evidence>
<name>A0A4P7CKK3_9PAST</name>
<sequence length="332" mass="38794">MFQLSDLSIKQKFTISESIQIIKQETGLDLTIDDLLDYCDDLQIYLHIDIDKLSVLEQELLYQSFKRGVVVLSESGKSKIITNDKNRIYLNSLKFSIFGEIENQEDKRGAFHFVDFPVMKGIFGIANKNSFSRKKRVDYENGYFFFNQLLPPILKYRDIQLTEIINGIENEEDCSYWKLFQIRLGKIPVSNQNVFMTRCSLEDFINKMPFPDKFKESQTDEIISTLNQRITELEQQLEELKQKLAQATQSPTVDNSQNYNPTERETHLQIIYGLVEKLTKKDINHSKYQRGNKINKMAIANDLERELQGLFITPKTAEGFRNRLTEILKEAE</sequence>
<protein>
    <submittedName>
        <fullName evidence="2">Uncharacterized protein</fullName>
    </submittedName>
</protein>
<dbReference type="EMBL" id="CP038145">
    <property type="protein sequence ID" value="QBQ63867.1"/>
    <property type="molecule type" value="Genomic_DNA"/>
</dbReference>
<dbReference type="KEGG" id="aio:EXH44_06280"/>
<accession>A0A4P7CKK3</accession>
<dbReference type="AlphaFoldDB" id="A0A4P7CKK3"/>
<dbReference type="Proteomes" id="UP000294444">
    <property type="component" value="Chromosome"/>
</dbReference>
<reference evidence="2 3" key="1">
    <citation type="submission" date="2019-03" db="EMBL/GenBank/DDBJ databases">
        <authorList>
            <person name="Che Y."/>
            <person name="Zhou L."/>
        </authorList>
    </citation>
    <scope>NUCLEOTIDE SEQUENCE [LARGE SCALE GENOMIC DNA]</scope>
    <source>
        <strain evidence="2 3">AIFJ1607</strain>
    </source>
</reference>
<organism evidence="2 3">
    <name type="scientific">Actinobacillus indolicus</name>
    <dbReference type="NCBI Taxonomy" id="51049"/>
    <lineage>
        <taxon>Bacteria</taxon>
        <taxon>Pseudomonadati</taxon>
        <taxon>Pseudomonadota</taxon>
        <taxon>Gammaproteobacteria</taxon>
        <taxon>Pasteurellales</taxon>
        <taxon>Pasteurellaceae</taxon>
        <taxon>Actinobacillus</taxon>
    </lineage>
</organism>